<comment type="catalytic activity">
    <reaction evidence="10">
        <text>an acyl-CoA + a 1,2-diacyl-sn-glycerol = a triacyl-sn-glycerol + CoA</text>
        <dbReference type="Rhea" id="RHEA:10868"/>
        <dbReference type="ChEBI" id="CHEBI:17815"/>
        <dbReference type="ChEBI" id="CHEBI:57287"/>
        <dbReference type="ChEBI" id="CHEBI:58342"/>
        <dbReference type="ChEBI" id="CHEBI:64615"/>
        <dbReference type="EC" id="2.3.1.20"/>
    </reaction>
</comment>
<comment type="similarity">
    <text evidence="8">In the N-terminal section; belongs to the long-chain O-acyltransferase family.</text>
</comment>
<dbReference type="EMBL" id="JAHRHJ020000007">
    <property type="protein sequence ID" value="KAH9308087.1"/>
    <property type="molecule type" value="Genomic_DNA"/>
</dbReference>
<evidence type="ECO:0000256" key="6">
    <source>
        <dbReference type="ARBA" id="ARBA00022824"/>
    </source>
</evidence>
<comment type="catalytic activity">
    <reaction evidence="9">
        <text>a long chain fatty alcohol + a fatty acyl-CoA = a long-chain alcohol wax ester + CoA</text>
        <dbReference type="Rhea" id="RHEA:38443"/>
        <dbReference type="ChEBI" id="CHEBI:17135"/>
        <dbReference type="ChEBI" id="CHEBI:57287"/>
        <dbReference type="ChEBI" id="CHEBI:77636"/>
        <dbReference type="ChEBI" id="CHEBI:235323"/>
        <dbReference type="EC" id="2.3.1.75"/>
    </reaction>
</comment>
<sequence length="495" mass="56176">MEKFDEVGEVLSPSSQSLSTSKLSLCIQILLEFEDPIVEIDRVKNILVNAFIPMNPRFSSILENDEKGVMRWRKTTVNVDDHLFVPEFPPDHESYDSVVHEYISNLCLTPFDHSRPLWEFHILNYQTSKAQATLIIRVHHAIGDGISLMSILFSCVTRVDNPTLPPTFPASKKCNLINTKRFNCNDKFFMFKYFEKLWYVVLVLWYTMVDVMDCLLRMMGWMEDSKLPIRGPPGVENLPVAISSVEFPMVDIKQIRTCMGATVNEVLTGIIFSGIQRYLQICLSTGVDGGQHLREAYGKRSKRKDIVIKQMKNLRVTSLALINKRALSLQKNLKEMVHDNPEVIWGNHFGFLHLPLPLKSVESSLEFVETAKSIMERQKMSLGIFAIAKILGYFGRLKGAQVLAKYAYNTIASTTMAISNMVGPMEKIAIDDNILNRFSFFVSGAPQTLSVHILSYANTITLQVIAQKSYIDVDMLSNLLKEAFEEIKEASIKIA</sequence>
<evidence type="ECO:0000259" key="12">
    <source>
        <dbReference type="Pfam" id="PF06974"/>
    </source>
</evidence>
<evidence type="ECO:0000313" key="14">
    <source>
        <dbReference type="Proteomes" id="UP000824469"/>
    </source>
</evidence>
<evidence type="ECO:0000313" key="13">
    <source>
        <dbReference type="EMBL" id="KAH9308087.1"/>
    </source>
</evidence>
<dbReference type="SUPFAM" id="SSF52777">
    <property type="entry name" value="CoA-dependent acyltransferases"/>
    <property type="match status" value="1"/>
</dbReference>
<evidence type="ECO:0000256" key="5">
    <source>
        <dbReference type="ARBA" id="ARBA00022679"/>
    </source>
</evidence>
<name>A0AA38FP83_TAXCH</name>
<keyword evidence="7" id="KW-0012">Acyltransferase</keyword>
<evidence type="ECO:0000256" key="3">
    <source>
        <dbReference type="ARBA" id="ARBA00004771"/>
    </source>
</evidence>
<accession>A0AA38FP83</accession>
<reference evidence="13 14" key="1">
    <citation type="journal article" date="2021" name="Nat. Plants">
        <title>The Taxus genome provides insights into paclitaxel biosynthesis.</title>
        <authorList>
            <person name="Xiong X."/>
            <person name="Gou J."/>
            <person name="Liao Q."/>
            <person name="Li Y."/>
            <person name="Zhou Q."/>
            <person name="Bi G."/>
            <person name="Li C."/>
            <person name="Du R."/>
            <person name="Wang X."/>
            <person name="Sun T."/>
            <person name="Guo L."/>
            <person name="Liang H."/>
            <person name="Lu P."/>
            <person name="Wu Y."/>
            <person name="Zhang Z."/>
            <person name="Ro D.K."/>
            <person name="Shang Y."/>
            <person name="Huang S."/>
            <person name="Yan J."/>
        </authorList>
    </citation>
    <scope>NUCLEOTIDE SEQUENCE [LARGE SCALE GENOMIC DNA]</scope>
    <source>
        <strain evidence="13">Ta-2019</strain>
    </source>
</reference>
<dbReference type="Pfam" id="PF06974">
    <property type="entry name" value="WS_DGAT_C"/>
    <property type="match status" value="1"/>
</dbReference>
<dbReference type="InterPro" id="IPR023213">
    <property type="entry name" value="CAT-like_dom_sf"/>
</dbReference>
<comment type="caution">
    <text evidence="13">The sequence shown here is derived from an EMBL/GenBank/DDBJ whole genome shotgun (WGS) entry which is preliminary data.</text>
</comment>
<dbReference type="GO" id="GO:0019432">
    <property type="term" value="P:triglyceride biosynthetic process"/>
    <property type="evidence" value="ECO:0007669"/>
    <property type="project" value="TreeGrafter"/>
</dbReference>
<feature type="domain" description="O-acyltransferase WSD1 C-terminal" evidence="12">
    <location>
        <begin position="345"/>
        <end position="488"/>
    </location>
</feature>
<comment type="pathway">
    <text evidence="3">Glycerolipid metabolism; triacylglycerol biosynthesis.</text>
</comment>
<dbReference type="PANTHER" id="PTHR31650">
    <property type="entry name" value="O-ACYLTRANSFERASE (WSD1-LIKE) FAMILY PROTEIN"/>
    <property type="match status" value="1"/>
</dbReference>
<keyword evidence="6" id="KW-0256">Endoplasmic reticulum</keyword>
<evidence type="ECO:0000256" key="10">
    <source>
        <dbReference type="ARBA" id="ARBA00048109"/>
    </source>
</evidence>
<dbReference type="InterPro" id="IPR009721">
    <property type="entry name" value="O-acyltransferase_WSD1_C"/>
</dbReference>
<dbReference type="AlphaFoldDB" id="A0AA38FP83"/>
<dbReference type="InterPro" id="IPR045034">
    <property type="entry name" value="O-acyltransferase_WSD1-like"/>
</dbReference>
<protein>
    <recommendedName>
        <fullName evidence="15">Diacylglycerol O-acyltransferase</fullName>
    </recommendedName>
</protein>
<evidence type="ECO:0008006" key="15">
    <source>
        <dbReference type="Google" id="ProtNLM"/>
    </source>
</evidence>
<dbReference type="Gene3D" id="3.30.559.10">
    <property type="entry name" value="Chloramphenicol acetyltransferase-like domain"/>
    <property type="match status" value="1"/>
</dbReference>
<dbReference type="GO" id="GO:0047196">
    <property type="term" value="F:long-chain-alcohol O-fatty-acyltransferase activity"/>
    <property type="evidence" value="ECO:0007669"/>
    <property type="project" value="UniProtKB-EC"/>
</dbReference>
<dbReference type="GO" id="GO:0004144">
    <property type="term" value="F:diacylglycerol O-acyltransferase activity"/>
    <property type="evidence" value="ECO:0007669"/>
    <property type="project" value="UniProtKB-EC"/>
</dbReference>
<dbReference type="Pfam" id="PF03007">
    <property type="entry name" value="WS_DGAT_cat"/>
    <property type="match status" value="1"/>
</dbReference>
<dbReference type="PANTHER" id="PTHR31650:SF34">
    <property type="entry name" value="O-ACYLTRANSFERASE WSD1-LIKE ISOFORM X1"/>
    <property type="match status" value="1"/>
</dbReference>
<organism evidence="13 14">
    <name type="scientific">Taxus chinensis</name>
    <name type="common">Chinese yew</name>
    <name type="synonym">Taxus wallichiana var. chinensis</name>
    <dbReference type="NCBI Taxonomy" id="29808"/>
    <lineage>
        <taxon>Eukaryota</taxon>
        <taxon>Viridiplantae</taxon>
        <taxon>Streptophyta</taxon>
        <taxon>Embryophyta</taxon>
        <taxon>Tracheophyta</taxon>
        <taxon>Spermatophyta</taxon>
        <taxon>Pinopsida</taxon>
        <taxon>Pinidae</taxon>
        <taxon>Conifers II</taxon>
        <taxon>Cupressales</taxon>
        <taxon>Taxaceae</taxon>
        <taxon>Taxus</taxon>
    </lineage>
</organism>
<evidence type="ECO:0000259" key="11">
    <source>
        <dbReference type="Pfam" id="PF03007"/>
    </source>
</evidence>
<evidence type="ECO:0000256" key="4">
    <source>
        <dbReference type="ARBA" id="ARBA00005189"/>
    </source>
</evidence>
<gene>
    <name evidence="13" type="ORF">KI387_035998</name>
</gene>
<comment type="subcellular location">
    <subcellularLocation>
        <location evidence="1">Cell membrane</location>
        <topology evidence="1">Single-pass membrane protein</topology>
    </subcellularLocation>
    <subcellularLocation>
        <location evidence="2">Endoplasmic reticulum</location>
    </subcellularLocation>
</comment>
<evidence type="ECO:0000256" key="1">
    <source>
        <dbReference type="ARBA" id="ARBA00004162"/>
    </source>
</evidence>
<dbReference type="Proteomes" id="UP000824469">
    <property type="component" value="Unassembled WGS sequence"/>
</dbReference>
<comment type="pathway">
    <text evidence="4">Lipid metabolism.</text>
</comment>
<dbReference type="GO" id="GO:0005789">
    <property type="term" value="C:endoplasmic reticulum membrane"/>
    <property type="evidence" value="ECO:0007669"/>
    <property type="project" value="UniProtKB-SubCell"/>
</dbReference>
<dbReference type="GO" id="GO:0005886">
    <property type="term" value="C:plasma membrane"/>
    <property type="evidence" value="ECO:0007669"/>
    <property type="project" value="UniProtKB-SubCell"/>
</dbReference>
<evidence type="ECO:0000256" key="8">
    <source>
        <dbReference type="ARBA" id="ARBA00024360"/>
    </source>
</evidence>
<evidence type="ECO:0000256" key="7">
    <source>
        <dbReference type="ARBA" id="ARBA00023315"/>
    </source>
</evidence>
<dbReference type="OMA" id="DECFSTY"/>
<evidence type="ECO:0000256" key="2">
    <source>
        <dbReference type="ARBA" id="ARBA00004240"/>
    </source>
</evidence>
<feature type="domain" description="O-acyltransferase WSD1-like N-terminal" evidence="11">
    <location>
        <begin position="99"/>
        <end position="266"/>
    </location>
</feature>
<keyword evidence="5" id="KW-0808">Transferase</keyword>
<evidence type="ECO:0000256" key="9">
    <source>
        <dbReference type="ARBA" id="ARBA00047604"/>
    </source>
</evidence>
<dbReference type="InterPro" id="IPR004255">
    <property type="entry name" value="O-acyltransferase_WSD1_N"/>
</dbReference>
<keyword evidence="14" id="KW-1185">Reference proteome</keyword>
<proteinExistence type="inferred from homology"/>